<comment type="caution">
    <text evidence="1">The sequence shown here is derived from an EMBL/GenBank/DDBJ whole genome shotgun (WGS) entry which is preliminary data.</text>
</comment>
<gene>
    <name evidence="1" type="ORF">E0F89_02675</name>
</gene>
<keyword evidence="2" id="KW-1185">Reference proteome</keyword>
<evidence type="ECO:0000313" key="2">
    <source>
        <dbReference type="Proteomes" id="UP000295278"/>
    </source>
</evidence>
<reference evidence="1 2" key="1">
    <citation type="submission" date="2019-03" db="EMBL/GenBank/DDBJ databases">
        <title>Flavobacterium AT-3-2 sp. nov., isolated from arctic soil.</title>
        <authorList>
            <person name="Chaudhary D.K."/>
        </authorList>
    </citation>
    <scope>NUCLEOTIDE SEQUENCE [LARGE SCALE GENOMIC DNA]</scope>
    <source>
        <strain evidence="1 2">AT-3-2</strain>
    </source>
</reference>
<evidence type="ECO:0000313" key="1">
    <source>
        <dbReference type="EMBL" id="TDD78557.1"/>
    </source>
</evidence>
<dbReference type="RefSeq" id="WP_131908310.1">
    <property type="nucleotide sequence ID" value="NZ_SMFM01000001.1"/>
</dbReference>
<protein>
    <recommendedName>
        <fullName evidence="3">Type IV toxin-antitoxin system AbiEi family antitoxin domain-containing protein</fullName>
    </recommendedName>
</protein>
<dbReference type="Proteomes" id="UP000295278">
    <property type="component" value="Unassembled WGS sequence"/>
</dbReference>
<evidence type="ECO:0008006" key="3">
    <source>
        <dbReference type="Google" id="ProtNLM"/>
    </source>
</evidence>
<sequence>MQSIDDKVIAKINKAKRGSLFFTEDFLSFGSAKAVAKALERMVEKEEVFRVARGIYARLEKDPILGLLKPSTEAIAEAISKRDKARIAPTGILALNALGLSTQVPMNVVYLTDGAARKIDLGKRKILFKKSAPKNLSAIGKISSLVIQALKEIGKDNCTENEIQIILKQLGKEEPYRLEHDIKLAPEWIRIIMRQALNTNKNG</sequence>
<dbReference type="OrthoDB" id="9798200at2"/>
<dbReference type="AlphaFoldDB" id="A0A4V2YUR2"/>
<accession>A0A4V2YUR2</accession>
<dbReference type="InterPro" id="IPR045738">
    <property type="entry name" value="DUF6088"/>
</dbReference>
<dbReference type="EMBL" id="SMFM01000001">
    <property type="protein sequence ID" value="TDD78557.1"/>
    <property type="molecule type" value="Genomic_DNA"/>
</dbReference>
<organism evidence="1 2">
    <name type="scientific">Flavobacterium caseinilyticum</name>
    <dbReference type="NCBI Taxonomy" id="2541732"/>
    <lineage>
        <taxon>Bacteria</taxon>
        <taxon>Pseudomonadati</taxon>
        <taxon>Bacteroidota</taxon>
        <taxon>Flavobacteriia</taxon>
        <taxon>Flavobacteriales</taxon>
        <taxon>Flavobacteriaceae</taxon>
        <taxon>Flavobacterium</taxon>
    </lineage>
</organism>
<name>A0A4V2YUR2_9FLAO</name>
<dbReference type="Pfam" id="PF19570">
    <property type="entry name" value="DUF6088"/>
    <property type="match status" value="1"/>
</dbReference>
<proteinExistence type="predicted"/>